<reference evidence="15" key="1">
    <citation type="journal article" date="2008" name="PLoS ONE">
        <title>Survival in nuclear waste, extreme resistance, and potential applications gleaned from the genome sequence of Kineococcus radiotolerans SRS30216.</title>
        <authorList>
            <person name="Bagwell C.E."/>
            <person name="Bhat S."/>
            <person name="Hawkins G.M."/>
            <person name="Smith B.W."/>
            <person name="Biswas T."/>
            <person name="Hoover T.R."/>
            <person name="Saunders E."/>
            <person name="Han C.S."/>
            <person name="Tsodikov O.V."/>
            <person name="Shimkets L.J."/>
        </authorList>
    </citation>
    <scope>NUCLEOTIDE SEQUENCE [LARGE SCALE GENOMIC DNA]</scope>
    <source>
        <strain evidence="15">ATCC BAA-149 / DSM 14245 / SRS30216</strain>
    </source>
</reference>
<feature type="region of interest" description="Disordered" evidence="12">
    <location>
        <begin position="1"/>
        <end position="26"/>
    </location>
</feature>
<dbReference type="STRING" id="266940.Krad_3526"/>
<dbReference type="EMBL" id="CP000750">
    <property type="protein sequence ID" value="ABS04989.1"/>
    <property type="molecule type" value="Genomic_DNA"/>
</dbReference>
<evidence type="ECO:0000256" key="5">
    <source>
        <dbReference type="ARBA" id="ARBA00023004"/>
    </source>
</evidence>
<evidence type="ECO:0000256" key="12">
    <source>
        <dbReference type="SAM" id="MobiDB-lite"/>
    </source>
</evidence>
<dbReference type="InterPro" id="IPR034768">
    <property type="entry name" value="4FE4S_WBL"/>
</dbReference>
<keyword evidence="6 11" id="KW-0411">Iron-sulfur</keyword>
<keyword evidence="10 11" id="KW-0804">Transcription</keyword>
<evidence type="ECO:0000256" key="2">
    <source>
        <dbReference type="ARBA" id="ARBA00006597"/>
    </source>
</evidence>
<evidence type="ECO:0000256" key="9">
    <source>
        <dbReference type="ARBA" id="ARBA00023157"/>
    </source>
</evidence>
<dbReference type="GO" id="GO:0051539">
    <property type="term" value="F:4 iron, 4 sulfur cluster binding"/>
    <property type="evidence" value="ECO:0007669"/>
    <property type="project" value="UniProtKB-UniRule"/>
</dbReference>
<dbReference type="GO" id="GO:0046872">
    <property type="term" value="F:metal ion binding"/>
    <property type="evidence" value="ECO:0007669"/>
    <property type="project" value="UniProtKB-KW"/>
</dbReference>
<protein>
    <recommendedName>
        <fullName evidence="11">Transcriptional regulator WhiB</fullName>
    </recommendedName>
</protein>
<organism evidence="14 15">
    <name type="scientific">Kineococcus radiotolerans (strain ATCC BAA-149 / DSM 14245 / SRS30216)</name>
    <dbReference type="NCBI Taxonomy" id="266940"/>
    <lineage>
        <taxon>Bacteria</taxon>
        <taxon>Bacillati</taxon>
        <taxon>Actinomycetota</taxon>
        <taxon>Actinomycetes</taxon>
        <taxon>Kineosporiales</taxon>
        <taxon>Kineosporiaceae</taxon>
        <taxon>Kineococcus</taxon>
    </lineage>
</organism>
<dbReference type="GO" id="GO:0003677">
    <property type="term" value="F:DNA binding"/>
    <property type="evidence" value="ECO:0007669"/>
    <property type="project" value="UniProtKB-UniRule"/>
</dbReference>
<evidence type="ECO:0000256" key="1">
    <source>
        <dbReference type="ARBA" id="ARBA00004496"/>
    </source>
</evidence>
<dbReference type="GO" id="GO:0047134">
    <property type="term" value="F:protein-disulfide reductase [NAD(P)H] activity"/>
    <property type="evidence" value="ECO:0007669"/>
    <property type="project" value="TreeGrafter"/>
</dbReference>
<comment type="similarity">
    <text evidence="2 11">Belongs to the WhiB family.</text>
</comment>
<keyword evidence="5 11" id="KW-0408">Iron</keyword>
<gene>
    <name evidence="11" type="primary">whiB</name>
    <name evidence="14" type="ordered locus">Krad_3526</name>
</gene>
<evidence type="ECO:0000256" key="8">
    <source>
        <dbReference type="ARBA" id="ARBA00023125"/>
    </source>
</evidence>
<proteinExistence type="inferred from homology"/>
<accession>A6WDV0</accession>
<evidence type="ECO:0000256" key="4">
    <source>
        <dbReference type="ARBA" id="ARBA00022723"/>
    </source>
</evidence>
<keyword evidence="3 11" id="KW-0004">4Fe-4S</keyword>
<dbReference type="Pfam" id="PF02467">
    <property type="entry name" value="Whib"/>
    <property type="match status" value="1"/>
</dbReference>
<keyword evidence="9 11" id="KW-1015">Disulfide bond</keyword>
<keyword evidence="4 11" id="KW-0479">Metal-binding</keyword>
<dbReference type="PANTHER" id="PTHR38839:SF2">
    <property type="entry name" value="TRANSCRIPTIONAL REGULATOR WHIB7-RELATED"/>
    <property type="match status" value="1"/>
</dbReference>
<evidence type="ECO:0000256" key="7">
    <source>
        <dbReference type="ARBA" id="ARBA00023015"/>
    </source>
</evidence>
<evidence type="ECO:0000256" key="3">
    <source>
        <dbReference type="ARBA" id="ARBA00022485"/>
    </source>
</evidence>
<feature type="binding site" evidence="11">
    <location>
        <position position="69"/>
    </location>
    <ligand>
        <name>[4Fe-4S] cluster</name>
        <dbReference type="ChEBI" id="CHEBI:49883"/>
    </ligand>
</feature>
<evidence type="ECO:0000256" key="6">
    <source>
        <dbReference type="ARBA" id="ARBA00023014"/>
    </source>
</evidence>
<dbReference type="AlphaFoldDB" id="A6WDV0"/>
<dbReference type="HAMAP" id="MF_01479">
    <property type="entry name" value="WhiB"/>
    <property type="match status" value="1"/>
</dbReference>
<feature type="binding site" evidence="11">
    <location>
        <position position="37"/>
    </location>
    <ligand>
        <name>[4Fe-4S] cluster</name>
        <dbReference type="ChEBI" id="CHEBI:49883"/>
    </ligand>
</feature>
<keyword evidence="15" id="KW-1185">Reference proteome</keyword>
<feature type="binding site" evidence="11">
    <location>
        <position position="63"/>
    </location>
    <ligand>
        <name>[4Fe-4S] cluster</name>
        <dbReference type="ChEBI" id="CHEBI:49883"/>
    </ligand>
</feature>
<comment type="function">
    <text evidence="11">Acts as a transcriptional regulator. Probably redox-responsive. The apo- but not holo-form probably binds DNA.</text>
</comment>
<dbReference type="HOGENOM" id="CLU_106245_3_2_11"/>
<dbReference type="KEGG" id="kra:Krad_3526"/>
<dbReference type="PROSITE" id="PS51674">
    <property type="entry name" value="4FE4S_WBL"/>
    <property type="match status" value="1"/>
</dbReference>
<comment type="cofactor">
    <cofactor evidence="11">
        <name>[4Fe-4S] cluster</name>
        <dbReference type="ChEBI" id="CHEBI:49883"/>
    </cofactor>
    <text evidence="11">Binds 1 [4Fe-4S] cluster per subunit. Following nitrosylation of the [4Fe-4S] cluster binds 1 [4Fe-8(NO)] cluster per subunit.</text>
</comment>
<dbReference type="GO" id="GO:0045892">
    <property type="term" value="P:negative regulation of DNA-templated transcription"/>
    <property type="evidence" value="ECO:0007669"/>
    <property type="project" value="TreeGrafter"/>
</dbReference>
<evidence type="ECO:0000256" key="11">
    <source>
        <dbReference type="HAMAP-Rule" id="MF_01479"/>
    </source>
</evidence>
<evidence type="ECO:0000256" key="10">
    <source>
        <dbReference type="ARBA" id="ARBA00023163"/>
    </source>
</evidence>
<feature type="domain" description="4Fe-4S Wbl-type" evidence="13">
    <location>
        <begin position="36"/>
        <end position="93"/>
    </location>
</feature>
<keyword evidence="7 11" id="KW-0805">Transcription regulation</keyword>
<dbReference type="PANTHER" id="PTHR38839">
    <property type="entry name" value="TRANSCRIPTIONAL REGULATOR WHID-RELATED"/>
    <property type="match status" value="1"/>
</dbReference>
<keyword evidence="8 11" id="KW-0238">DNA-binding</keyword>
<dbReference type="InterPro" id="IPR003482">
    <property type="entry name" value="Whib"/>
</dbReference>
<evidence type="ECO:0000259" key="13">
    <source>
        <dbReference type="PROSITE" id="PS51674"/>
    </source>
</evidence>
<evidence type="ECO:0000313" key="14">
    <source>
        <dbReference type="EMBL" id="ABS04989.1"/>
    </source>
</evidence>
<feature type="compositionally biased region" description="Low complexity" evidence="12">
    <location>
        <begin position="1"/>
        <end position="18"/>
    </location>
</feature>
<comment type="PTM">
    <text evidence="11">The Fe-S cluster can be nitrosylated by nitric oxide (NO).</text>
</comment>
<dbReference type="GO" id="GO:0035731">
    <property type="term" value="F:dinitrosyl-iron complex binding"/>
    <property type="evidence" value="ECO:0007669"/>
    <property type="project" value="UniProtKB-UniRule"/>
</dbReference>
<keyword evidence="11" id="KW-0963">Cytoplasm</keyword>
<comment type="subcellular location">
    <subcellularLocation>
        <location evidence="1 11">Cytoplasm</location>
    </subcellularLocation>
</comment>
<evidence type="ECO:0000313" key="15">
    <source>
        <dbReference type="Proteomes" id="UP000001116"/>
    </source>
</evidence>
<dbReference type="GO" id="GO:0045454">
    <property type="term" value="P:cell redox homeostasis"/>
    <property type="evidence" value="ECO:0007669"/>
    <property type="project" value="TreeGrafter"/>
</dbReference>
<dbReference type="Proteomes" id="UP000001116">
    <property type="component" value="Chromosome"/>
</dbReference>
<comment type="PTM">
    <text evidence="11">Upon Fe-S cluster removal intramolecular disulfide bonds are formed.</text>
</comment>
<dbReference type="GO" id="GO:0005737">
    <property type="term" value="C:cytoplasm"/>
    <property type="evidence" value="ECO:0007669"/>
    <property type="project" value="UniProtKB-SubCell"/>
</dbReference>
<sequence>MRPAGRGSARAGRGPGARPADHAGAVFDPETLENLPCTRVPPELFFVERPDQVAVAKALCVGCPVRTACLAGALERREPVGIWGGELFVDGVAVAAKRGPGRPRKVPVAV</sequence>
<name>A6WDV0_KINRD</name>
<feature type="binding site" evidence="11">
    <location>
        <position position="60"/>
    </location>
    <ligand>
        <name>[4Fe-4S] cluster</name>
        <dbReference type="ChEBI" id="CHEBI:49883"/>
    </ligand>
</feature>